<dbReference type="PATRIC" id="fig|1230457.4.peg.51"/>
<dbReference type="STRING" id="1230457.C476_00287"/>
<keyword evidence="5" id="KW-1185">Reference proteome</keyword>
<comment type="caution">
    <text evidence="4">The sequence shown here is derived from an EMBL/GenBank/DDBJ whole genome shotgun (WGS) entry which is preliminary data.</text>
</comment>
<name>M0CTV5_9EURY</name>
<feature type="region of interest" description="Disordered" evidence="2">
    <location>
        <begin position="204"/>
        <end position="224"/>
    </location>
</feature>
<evidence type="ECO:0000256" key="2">
    <source>
        <dbReference type="SAM" id="MobiDB-lite"/>
    </source>
</evidence>
<feature type="compositionally biased region" description="Basic and acidic residues" evidence="2">
    <location>
        <begin position="10"/>
        <end position="21"/>
    </location>
</feature>
<dbReference type="eggNOG" id="arCOG10869">
    <property type="taxonomic scope" value="Archaea"/>
</dbReference>
<evidence type="ECO:0000256" key="1">
    <source>
        <dbReference type="SAM" id="Coils"/>
    </source>
</evidence>
<keyword evidence="1" id="KW-0175">Coiled coil</keyword>
<dbReference type="AlphaFoldDB" id="M0CTV5"/>
<accession>M0CTV5</accession>
<evidence type="ECO:0000259" key="3">
    <source>
        <dbReference type="Pfam" id="PF13699"/>
    </source>
</evidence>
<evidence type="ECO:0000313" key="4">
    <source>
        <dbReference type="EMBL" id="ELZ25842.1"/>
    </source>
</evidence>
<feature type="domain" description="eCIS core" evidence="3">
    <location>
        <begin position="70"/>
        <end position="147"/>
    </location>
</feature>
<proteinExistence type="predicted"/>
<dbReference type="Proteomes" id="UP000011615">
    <property type="component" value="Unassembled WGS sequence"/>
</dbReference>
<dbReference type="OrthoDB" id="186293at2157"/>
<protein>
    <submittedName>
        <fullName evidence="4">Transposase</fullName>
    </submittedName>
</protein>
<organism evidence="4 5">
    <name type="scientific">Natrinema limicola JCM 13563</name>
    <dbReference type="NCBI Taxonomy" id="1230457"/>
    <lineage>
        <taxon>Archaea</taxon>
        <taxon>Methanobacteriati</taxon>
        <taxon>Methanobacteriota</taxon>
        <taxon>Stenosarchaea group</taxon>
        <taxon>Halobacteria</taxon>
        <taxon>Halobacteriales</taxon>
        <taxon>Natrialbaceae</taxon>
        <taxon>Natrinema</taxon>
    </lineage>
</organism>
<gene>
    <name evidence="4" type="ORF">C476_00287</name>
</gene>
<sequence length="357" mass="37867">MPVELMGKPVDMDAFRERQAERPAAVPRDIERRNAASVQRSREAQYDTDRAGDAGVPASVRDVLSTPGQPLDGGIQRAMEERMGDSLGDVRVHTGATAARACEDINARAFTVGNHIAFNHGEYDPESPAGQHLLAHELAHVRQQTGAAISMMPQEDSGLEIDPDPRLEREAEDAAQQAMADGPVTINRLGTAVQIQRLPEAEQLEQARQQASDRFGSADETSVPADPEVLATEVERLKSNQAEMMAAFVEARPGAADSSPDVAGAVGKGLAGGVTGALVGSVLGPGGTVAGFAVGLTSSVATDVSKESMDWLMDNSPGSSALELEARIESLEERLAELRDEQYSHERLKGVANSRGD</sequence>
<dbReference type="EMBL" id="AOIT01000010">
    <property type="protein sequence ID" value="ELZ25842.1"/>
    <property type="molecule type" value="Genomic_DNA"/>
</dbReference>
<reference evidence="4 5" key="1">
    <citation type="journal article" date="2014" name="PLoS Genet.">
        <title>Phylogenetically driven sequencing of extremely halophilic archaea reveals strategies for static and dynamic osmo-response.</title>
        <authorList>
            <person name="Becker E.A."/>
            <person name="Seitzer P.M."/>
            <person name="Tritt A."/>
            <person name="Larsen D."/>
            <person name="Krusor M."/>
            <person name="Yao A.I."/>
            <person name="Wu D."/>
            <person name="Madern D."/>
            <person name="Eisen J.A."/>
            <person name="Darling A.E."/>
            <person name="Facciotti M.T."/>
        </authorList>
    </citation>
    <scope>NUCLEOTIDE SEQUENCE [LARGE SCALE GENOMIC DNA]</scope>
    <source>
        <strain evidence="4 5">JCM 13563</strain>
    </source>
</reference>
<evidence type="ECO:0000313" key="5">
    <source>
        <dbReference type="Proteomes" id="UP000011615"/>
    </source>
</evidence>
<feature type="compositionally biased region" description="Basic and acidic residues" evidence="2">
    <location>
        <begin position="28"/>
        <end position="52"/>
    </location>
</feature>
<dbReference type="InterPro" id="IPR025295">
    <property type="entry name" value="eCIS_core_dom"/>
</dbReference>
<feature type="coiled-coil region" evidence="1">
    <location>
        <begin position="321"/>
        <end position="348"/>
    </location>
</feature>
<feature type="region of interest" description="Disordered" evidence="2">
    <location>
        <begin position="1"/>
        <end position="55"/>
    </location>
</feature>
<dbReference type="Pfam" id="PF13699">
    <property type="entry name" value="eCIS_core"/>
    <property type="match status" value="1"/>
</dbReference>